<dbReference type="Gene3D" id="3.40.50.1820">
    <property type="entry name" value="alpha/beta hydrolase"/>
    <property type="match status" value="1"/>
</dbReference>
<dbReference type="EMBL" id="JASJUS010000002">
    <property type="protein sequence ID" value="MDL2075489.1"/>
    <property type="molecule type" value="Genomic_DNA"/>
</dbReference>
<dbReference type="InterPro" id="IPR000073">
    <property type="entry name" value="AB_hydrolase_1"/>
</dbReference>
<protein>
    <submittedName>
        <fullName evidence="2">Alpha/beta hydrolase</fullName>
    </submittedName>
</protein>
<feature type="domain" description="AB hydrolase-1" evidence="1">
    <location>
        <begin position="43"/>
        <end position="276"/>
    </location>
</feature>
<dbReference type="SUPFAM" id="SSF53474">
    <property type="entry name" value="alpha/beta-Hydrolases"/>
    <property type="match status" value="1"/>
</dbReference>
<evidence type="ECO:0000313" key="2">
    <source>
        <dbReference type="EMBL" id="MDL2075489.1"/>
    </source>
</evidence>
<keyword evidence="3" id="KW-1185">Reference proteome</keyword>
<gene>
    <name evidence="2" type="ORF">QNN03_03430</name>
</gene>
<dbReference type="InterPro" id="IPR029058">
    <property type="entry name" value="AB_hydrolase_fold"/>
</dbReference>
<name>A0ABT7ISC4_9ACTN</name>
<dbReference type="Proteomes" id="UP001241926">
    <property type="component" value="Unassembled WGS sequence"/>
</dbReference>
<evidence type="ECO:0000259" key="1">
    <source>
        <dbReference type="Pfam" id="PF00561"/>
    </source>
</evidence>
<dbReference type="GO" id="GO:0016787">
    <property type="term" value="F:hydrolase activity"/>
    <property type="evidence" value="ECO:0007669"/>
    <property type="project" value="UniProtKB-KW"/>
</dbReference>
<dbReference type="InterPro" id="IPR050266">
    <property type="entry name" value="AB_hydrolase_sf"/>
</dbReference>
<accession>A0ABT7ISC4</accession>
<dbReference type="PRINTS" id="PR00111">
    <property type="entry name" value="ABHYDROLASE"/>
</dbReference>
<proteinExistence type="predicted"/>
<dbReference type="PANTHER" id="PTHR43798">
    <property type="entry name" value="MONOACYLGLYCEROL LIPASE"/>
    <property type="match status" value="1"/>
</dbReference>
<reference evidence="2 3" key="1">
    <citation type="submission" date="2023-05" db="EMBL/GenBank/DDBJ databases">
        <title>Streptomyces fuscus sp. nov., a brown-black pigment producing actinomyces isolated from dry sand of Sea duck farm.</title>
        <authorList>
            <person name="Xie J."/>
            <person name="Shen N."/>
        </authorList>
    </citation>
    <scope>NUCLEOTIDE SEQUENCE [LARGE SCALE GENOMIC DNA]</scope>
    <source>
        <strain evidence="2 3">GXMU-J15</strain>
    </source>
</reference>
<comment type="caution">
    <text evidence="2">The sequence shown here is derived from an EMBL/GenBank/DDBJ whole genome shotgun (WGS) entry which is preliminary data.</text>
</comment>
<dbReference type="Pfam" id="PF00561">
    <property type="entry name" value="Abhydrolase_1"/>
    <property type="match status" value="1"/>
</dbReference>
<keyword evidence="2" id="KW-0378">Hydrolase</keyword>
<sequence>MTVRRCAADPDCAACTAAAGPLPGETGATRDGLRVRTWGGGGPTVLWVHGYTMDATLWRPLWRLLPGLRHVGVDLPGHGGSAPLDPGTTLPALAARVLELARAEGARRWVGLSFGSTVTLQMALDAPSAVDRLALGAPTPAGGPPDPAARKRYIELLMLRRMRGPAAADQLADLWMASPPDIFRGTEAHPGLRSRIRAVVARHSWAELDNGAMAALSAHTHPPEDLSRITADTLALTGADDMPVFHSNAAVLAAELPRCRTEVVPDAGHLPFLERPLAVAPVLAAHLAGGPVSTEHVRDLRATTTNAPRIKEFMGEEPPV</sequence>
<dbReference type="RefSeq" id="WP_285430271.1">
    <property type="nucleotide sequence ID" value="NZ_JASJUS010000002.1"/>
</dbReference>
<evidence type="ECO:0000313" key="3">
    <source>
        <dbReference type="Proteomes" id="UP001241926"/>
    </source>
</evidence>
<organism evidence="2 3">
    <name type="scientific">Streptomyces fuscus</name>
    <dbReference type="NCBI Taxonomy" id="3048495"/>
    <lineage>
        <taxon>Bacteria</taxon>
        <taxon>Bacillati</taxon>
        <taxon>Actinomycetota</taxon>
        <taxon>Actinomycetes</taxon>
        <taxon>Kitasatosporales</taxon>
        <taxon>Streptomycetaceae</taxon>
        <taxon>Streptomyces</taxon>
    </lineage>
</organism>